<name>A0A2A6RIL3_9CHLR</name>
<keyword evidence="4 11" id="KW-1003">Cell membrane</keyword>
<evidence type="ECO:0000256" key="5">
    <source>
        <dbReference type="ARBA" id="ARBA00022692"/>
    </source>
</evidence>
<dbReference type="GO" id="GO:0050136">
    <property type="term" value="F:NADH dehydrogenase (quinone) (non-electrogenic) activity"/>
    <property type="evidence" value="ECO:0007669"/>
    <property type="project" value="UniProtKB-UniRule"/>
</dbReference>
<dbReference type="Pfam" id="PF00507">
    <property type="entry name" value="Oxidored_q4"/>
    <property type="match status" value="1"/>
</dbReference>
<keyword evidence="8 11" id="KW-1133">Transmembrane helix</keyword>
<dbReference type="GO" id="GO:0005886">
    <property type="term" value="C:plasma membrane"/>
    <property type="evidence" value="ECO:0007669"/>
    <property type="project" value="UniProtKB-SubCell"/>
</dbReference>
<evidence type="ECO:0000256" key="4">
    <source>
        <dbReference type="ARBA" id="ARBA00022475"/>
    </source>
</evidence>
<gene>
    <name evidence="11" type="primary">nuoA</name>
    <name evidence="13" type="ORF">CJ255_12685</name>
</gene>
<evidence type="ECO:0000256" key="1">
    <source>
        <dbReference type="ARBA" id="ARBA00004141"/>
    </source>
</evidence>
<dbReference type="OrthoDB" id="9791970at2"/>
<dbReference type="RefSeq" id="WP_097644474.1">
    <property type="nucleotide sequence ID" value="NZ_NQWI01000055.1"/>
</dbReference>
<keyword evidence="14" id="KW-1185">Reference proteome</keyword>
<evidence type="ECO:0000256" key="10">
    <source>
        <dbReference type="ARBA" id="ARBA00023136"/>
    </source>
</evidence>
<comment type="similarity">
    <text evidence="2 11 12">Belongs to the complex I subunit 3 family.</text>
</comment>
<dbReference type="GO" id="GO:0008137">
    <property type="term" value="F:NADH dehydrogenase (ubiquinone) activity"/>
    <property type="evidence" value="ECO:0007669"/>
    <property type="project" value="InterPro"/>
</dbReference>
<dbReference type="Proteomes" id="UP000220527">
    <property type="component" value="Unassembled WGS sequence"/>
</dbReference>
<feature type="transmembrane region" description="Helical" evidence="11">
    <location>
        <begin position="87"/>
        <end position="108"/>
    </location>
</feature>
<evidence type="ECO:0000313" key="14">
    <source>
        <dbReference type="Proteomes" id="UP000220527"/>
    </source>
</evidence>
<keyword evidence="9 11" id="KW-0520">NAD</keyword>
<reference evidence="14" key="1">
    <citation type="submission" date="2017-08" db="EMBL/GenBank/DDBJ databases">
        <authorList>
            <person name="Grouzdev D.S."/>
            <person name="Gaisin V.A."/>
            <person name="Rysina M.S."/>
            <person name="Gorlenko V.M."/>
        </authorList>
    </citation>
    <scope>NUCLEOTIDE SEQUENCE [LARGE SCALE GENOMIC DNA]</scope>
    <source>
        <strain evidence="14">Kir15-3F</strain>
    </source>
</reference>
<sequence length="118" mass="13241">MLAAYVPILILFGIAVFIAVFVITVSAMLGPQRGTPRKLAPYESGMEPIGAAIRRIPVKFYVVAMLFIIFDIEVIFFYPYALVFRELGVPGLIAMGVFFMVLVVGFVYEWKKGALKWE</sequence>
<evidence type="ECO:0000256" key="2">
    <source>
        <dbReference type="ARBA" id="ARBA00008472"/>
    </source>
</evidence>
<comment type="function">
    <text evidence="11">NDH-1 shuttles electrons from NADH, via FMN and iron-sulfur (Fe-S) centers, to quinones in the respiratory chain. The immediate electron acceptor for the enzyme in this species is believed to be ubiquinone. Couples the redox reaction to proton translocation (for every two electrons transferred, four hydrogen ions are translocated across the cytoplasmic membrane), and thus conserves the redox energy in a proton gradient.</text>
</comment>
<dbReference type="InterPro" id="IPR000440">
    <property type="entry name" value="NADH_UbQ/plastoQ_OxRdtase_su3"/>
</dbReference>
<comment type="subcellular location">
    <subcellularLocation>
        <location evidence="11 12">Cell membrane</location>
        <topology evidence="11 12">Multi-pass membrane protein</topology>
    </subcellularLocation>
    <subcellularLocation>
        <location evidence="1">Membrane</location>
        <topology evidence="1">Multi-pass membrane protein</topology>
    </subcellularLocation>
</comment>
<protein>
    <recommendedName>
        <fullName evidence="11">NADH-quinone oxidoreductase subunit A</fullName>
        <ecNumber evidence="11">7.1.1.-</ecNumber>
    </recommendedName>
    <alternativeName>
        <fullName evidence="11">NADH dehydrogenase I subunit A</fullName>
    </alternativeName>
    <alternativeName>
        <fullName evidence="11">NDH-1 subunit A</fullName>
    </alternativeName>
    <alternativeName>
        <fullName evidence="11">NUO1</fullName>
    </alternativeName>
</protein>
<dbReference type="GO" id="GO:0048038">
    <property type="term" value="F:quinone binding"/>
    <property type="evidence" value="ECO:0007669"/>
    <property type="project" value="UniProtKB-KW"/>
</dbReference>
<dbReference type="EC" id="7.1.1.-" evidence="11"/>
<feature type="transmembrane region" description="Helical" evidence="11">
    <location>
        <begin position="60"/>
        <end position="81"/>
    </location>
</feature>
<keyword evidence="10 11" id="KW-0472">Membrane</keyword>
<dbReference type="AlphaFoldDB" id="A0A2A6RIL3"/>
<dbReference type="PANTHER" id="PTHR11058">
    <property type="entry name" value="NADH-UBIQUINONE OXIDOREDUCTASE CHAIN 3"/>
    <property type="match status" value="1"/>
</dbReference>
<evidence type="ECO:0000256" key="7">
    <source>
        <dbReference type="ARBA" id="ARBA00022967"/>
    </source>
</evidence>
<evidence type="ECO:0000256" key="6">
    <source>
        <dbReference type="ARBA" id="ARBA00022719"/>
    </source>
</evidence>
<accession>A0A2A6RIL3</accession>
<evidence type="ECO:0000256" key="8">
    <source>
        <dbReference type="ARBA" id="ARBA00022989"/>
    </source>
</evidence>
<dbReference type="InterPro" id="IPR023043">
    <property type="entry name" value="NAD(P)H_OxRDtase_bac/plastid"/>
</dbReference>
<dbReference type="Gene3D" id="1.20.58.1610">
    <property type="entry name" value="NADH:ubiquinone/plastoquinone oxidoreductase, chain 3"/>
    <property type="match status" value="1"/>
</dbReference>
<dbReference type="EMBL" id="NQWI01000055">
    <property type="protein sequence ID" value="PDW02708.1"/>
    <property type="molecule type" value="Genomic_DNA"/>
</dbReference>
<organism evidence="13 14">
    <name type="scientific">Candidatus Viridilinea mediisalina</name>
    <dbReference type="NCBI Taxonomy" id="2024553"/>
    <lineage>
        <taxon>Bacteria</taxon>
        <taxon>Bacillati</taxon>
        <taxon>Chloroflexota</taxon>
        <taxon>Chloroflexia</taxon>
        <taxon>Chloroflexales</taxon>
        <taxon>Chloroflexineae</taxon>
        <taxon>Oscillochloridaceae</taxon>
        <taxon>Candidatus Viridilinea</taxon>
    </lineage>
</organism>
<keyword evidence="6 11" id="KW-0874">Quinone</keyword>
<dbReference type="PANTHER" id="PTHR11058:SF22">
    <property type="entry name" value="NADH-QUINONE OXIDOREDUCTASE SUBUNIT A"/>
    <property type="match status" value="1"/>
</dbReference>
<proteinExistence type="inferred from homology"/>
<keyword evidence="5 11" id="KW-0812">Transmembrane</keyword>
<comment type="subunit">
    <text evidence="11">NDH-1 is composed of 14 different subunits. Subunits NuoA, H, J, K, L, M, N constitute the membrane sector of the complex.</text>
</comment>
<evidence type="ECO:0000256" key="11">
    <source>
        <dbReference type="HAMAP-Rule" id="MF_01394"/>
    </source>
</evidence>
<keyword evidence="11" id="KW-0830">Ubiquinone</keyword>
<dbReference type="HAMAP" id="MF_01394">
    <property type="entry name" value="NDH1_NuoA"/>
    <property type="match status" value="1"/>
</dbReference>
<keyword evidence="7 11" id="KW-1278">Translocase</keyword>
<feature type="transmembrane region" description="Helical" evidence="11">
    <location>
        <begin position="6"/>
        <end position="29"/>
    </location>
</feature>
<evidence type="ECO:0000313" key="13">
    <source>
        <dbReference type="EMBL" id="PDW02708.1"/>
    </source>
</evidence>
<evidence type="ECO:0000256" key="12">
    <source>
        <dbReference type="RuleBase" id="RU003639"/>
    </source>
</evidence>
<comment type="catalytic activity">
    <reaction evidence="11 12">
        <text>a quinone + NADH + 5 H(+)(in) = a quinol + NAD(+) + 4 H(+)(out)</text>
        <dbReference type="Rhea" id="RHEA:57888"/>
        <dbReference type="ChEBI" id="CHEBI:15378"/>
        <dbReference type="ChEBI" id="CHEBI:24646"/>
        <dbReference type="ChEBI" id="CHEBI:57540"/>
        <dbReference type="ChEBI" id="CHEBI:57945"/>
        <dbReference type="ChEBI" id="CHEBI:132124"/>
    </reaction>
</comment>
<evidence type="ECO:0000256" key="3">
    <source>
        <dbReference type="ARBA" id="ARBA00022448"/>
    </source>
</evidence>
<keyword evidence="3 11" id="KW-0813">Transport</keyword>
<evidence type="ECO:0000256" key="9">
    <source>
        <dbReference type="ARBA" id="ARBA00023027"/>
    </source>
</evidence>
<comment type="caution">
    <text evidence="13">The sequence shown here is derived from an EMBL/GenBank/DDBJ whole genome shotgun (WGS) entry which is preliminary data.</text>
</comment>
<dbReference type="GO" id="GO:0030964">
    <property type="term" value="C:NADH dehydrogenase complex"/>
    <property type="evidence" value="ECO:0007669"/>
    <property type="project" value="TreeGrafter"/>
</dbReference>
<dbReference type="InterPro" id="IPR038430">
    <property type="entry name" value="NDAH_ubi_oxred_su3_sf"/>
</dbReference>